<dbReference type="AlphaFoldDB" id="A0A9P6UFD0"/>
<dbReference type="SUPFAM" id="SSF57667">
    <property type="entry name" value="beta-beta-alpha zinc fingers"/>
    <property type="match status" value="1"/>
</dbReference>
<accession>A0A9P6UFD0</accession>
<comment type="function">
    <text evidence="9">Component of the spliceosomal U1 snRNP, which is essential for recognition of the pre-mRNA 5' splice-site and the subsequent assembly of the spliceosome. U1-C is directly involved in initial 5' splice-site recognition for both constitutive and regulated alternative splicing. The interaction with the 5' splice-site seems to precede base-pairing between the pre-mRNA and the U1 snRNA. Stimulates commitment or early (E) complex formation by stabilizing the base pairing of the 5' end of the U1 snRNA and the 5' splice-site region.</text>
</comment>
<dbReference type="GO" id="GO:0030627">
    <property type="term" value="F:pre-mRNA 5'-splice site binding"/>
    <property type="evidence" value="ECO:0007669"/>
    <property type="project" value="InterPro"/>
</dbReference>
<feature type="compositionally biased region" description="Basic and acidic residues" evidence="10">
    <location>
        <begin position="232"/>
        <end position="243"/>
    </location>
</feature>
<feature type="domain" description="Matrin-type" evidence="11">
    <location>
        <begin position="4"/>
        <end position="36"/>
    </location>
</feature>
<keyword evidence="7 9" id="KW-0687">Ribonucleoprotein</keyword>
<dbReference type="InterPro" id="IPR013085">
    <property type="entry name" value="U1-CZ_Znf_C2H2"/>
</dbReference>
<evidence type="ECO:0000256" key="4">
    <source>
        <dbReference type="ARBA" id="ARBA00022833"/>
    </source>
</evidence>
<dbReference type="GO" id="GO:0030619">
    <property type="term" value="F:U1 snRNA binding"/>
    <property type="evidence" value="ECO:0007669"/>
    <property type="project" value="UniProtKB-UniRule"/>
</dbReference>
<keyword evidence="2 9" id="KW-0479">Metal-binding</keyword>
<protein>
    <recommendedName>
        <fullName evidence="9">U1 small nuclear ribonucleoprotein C</fullName>
        <shortName evidence="9">U1 snRNP C</shortName>
        <shortName evidence="9">U1-C</shortName>
        <shortName evidence="9">U1C</shortName>
    </recommendedName>
</protein>
<dbReference type="Gene3D" id="3.30.160.60">
    <property type="entry name" value="Classic Zinc Finger"/>
    <property type="match status" value="1"/>
</dbReference>
<feature type="compositionally biased region" description="Low complexity" evidence="10">
    <location>
        <begin position="141"/>
        <end position="150"/>
    </location>
</feature>
<dbReference type="GO" id="GO:0000395">
    <property type="term" value="P:mRNA 5'-splice site recognition"/>
    <property type="evidence" value="ECO:0007669"/>
    <property type="project" value="UniProtKB-UniRule"/>
</dbReference>
<gene>
    <name evidence="12" type="ORF">BGZ97_005266</name>
</gene>
<dbReference type="GO" id="GO:0008270">
    <property type="term" value="F:zinc ion binding"/>
    <property type="evidence" value="ECO:0007669"/>
    <property type="project" value="UniProtKB-UniRule"/>
</dbReference>
<dbReference type="SMART" id="SM00451">
    <property type="entry name" value="ZnF_U1"/>
    <property type="match status" value="1"/>
</dbReference>
<dbReference type="InterPro" id="IPR003604">
    <property type="entry name" value="Matrin/U1-like-C_Znf_C2H2"/>
</dbReference>
<dbReference type="FunFam" id="3.30.160.60:FF:000059">
    <property type="entry name" value="U1 small nuclear ribonucleoprotein C"/>
    <property type="match status" value="1"/>
</dbReference>
<evidence type="ECO:0000256" key="7">
    <source>
        <dbReference type="ARBA" id="ARBA00023274"/>
    </source>
</evidence>
<name>A0A9P6UFD0_9FUNG</name>
<evidence type="ECO:0000259" key="11">
    <source>
        <dbReference type="PROSITE" id="PS50171"/>
    </source>
</evidence>
<proteinExistence type="inferred from homology"/>
<feature type="compositionally biased region" description="Pro residues" evidence="10">
    <location>
        <begin position="116"/>
        <end position="139"/>
    </location>
</feature>
<keyword evidence="6 9" id="KW-0539">Nucleus</keyword>
<dbReference type="PANTHER" id="PTHR31148">
    <property type="entry name" value="U1 SMALL NUCLEAR RIBONUCLEOPROTEIN C"/>
    <property type="match status" value="1"/>
</dbReference>
<feature type="region of interest" description="Disordered" evidence="10">
    <location>
        <begin position="113"/>
        <end position="243"/>
    </location>
</feature>
<dbReference type="GO" id="GO:0071004">
    <property type="term" value="C:U2-type prespliceosome"/>
    <property type="evidence" value="ECO:0007669"/>
    <property type="project" value="UniProtKB-UniRule"/>
</dbReference>
<dbReference type="PANTHER" id="PTHR31148:SF1">
    <property type="entry name" value="U1 SMALL NUCLEAR RIBONUCLEOPROTEIN C"/>
    <property type="match status" value="1"/>
</dbReference>
<evidence type="ECO:0000256" key="1">
    <source>
        <dbReference type="ARBA" id="ARBA00004123"/>
    </source>
</evidence>
<dbReference type="InterPro" id="IPR000690">
    <property type="entry name" value="Matrin/U1-C_Znf_C2H2"/>
</dbReference>
<dbReference type="GO" id="GO:0003729">
    <property type="term" value="F:mRNA binding"/>
    <property type="evidence" value="ECO:0007669"/>
    <property type="project" value="UniProtKB-UniRule"/>
</dbReference>
<dbReference type="GO" id="GO:0000387">
    <property type="term" value="P:spliceosomal snRNP assembly"/>
    <property type="evidence" value="ECO:0007669"/>
    <property type="project" value="UniProtKB-UniRule"/>
</dbReference>
<comment type="caution">
    <text evidence="12">The sequence shown here is derived from an EMBL/GenBank/DDBJ whole genome shotgun (WGS) entry which is preliminary data.</text>
</comment>
<dbReference type="GO" id="GO:0005685">
    <property type="term" value="C:U1 snRNP"/>
    <property type="evidence" value="ECO:0007669"/>
    <property type="project" value="UniProtKB-UniRule"/>
</dbReference>
<evidence type="ECO:0000256" key="9">
    <source>
        <dbReference type="HAMAP-Rule" id="MF_03153"/>
    </source>
</evidence>
<evidence type="ECO:0000256" key="3">
    <source>
        <dbReference type="ARBA" id="ARBA00022771"/>
    </source>
</evidence>
<feature type="compositionally biased region" description="Low complexity" evidence="10">
    <location>
        <begin position="191"/>
        <end position="200"/>
    </location>
</feature>
<dbReference type="Pfam" id="PF06220">
    <property type="entry name" value="zf-U1"/>
    <property type="match status" value="1"/>
</dbReference>
<dbReference type="PROSITE" id="PS50171">
    <property type="entry name" value="ZF_MATRIN"/>
    <property type="match status" value="1"/>
</dbReference>
<keyword evidence="13" id="KW-1185">Reference proteome</keyword>
<dbReference type="Proteomes" id="UP000823405">
    <property type="component" value="Unassembled WGS sequence"/>
</dbReference>
<keyword evidence="4 9" id="KW-0862">Zinc</keyword>
<dbReference type="InterPro" id="IPR036236">
    <property type="entry name" value="Znf_C2H2_sf"/>
</dbReference>
<evidence type="ECO:0000313" key="13">
    <source>
        <dbReference type="Proteomes" id="UP000823405"/>
    </source>
</evidence>
<evidence type="ECO:0000313" key="12">
    <source>
        <dbReference type="EMBL" id="KAG0293726.1"/>
    </source>
</evidence>
<keyword evidence="3 9" id="KW-0863">Zinc-finger</keyword>
<comment type="similarity">
    <text evidence="9">Belongs to the U1 small nuclear ribonucleoprotein C family.</text>
</comment>
<dbReference type="HAMAP" id="MF_03153">
    <property type="entry name" value="U1_C"/>
    <property type="match status" value="1"/>
</dbReference>
<comment type="subcellular location">
    <subcellularLocation>
        <location evidence="1 9">Nucleus</location>
    </subcellularLocation>
</comment>
<dbReference type="GO" id="GO:0000243">
    <property type="term" value="C:commitment complex"/>
    <property type="evidence" value="ECO:0007669"/>
    <property type="project" value="UniProtKB-UniRule"/>
</dbReference>
<comment type="subunit">
    <text evidence="8">Component of the U1 snRNP. The U1 snRNP is composed of the U1 snRNA and the 7 core Sm proteins SNRPB, SNRPD1, SNRPD2, SNRPD3, SNRPE, SNRPF and SNRPG that assemble in a heptameric protein ring on the Sm site of the small nuclear RNA to form the core snRNP, and at least 3 U1 snRNP-specific proteins SNRNP70/U1-70K, SNRPA/U1-A and SNRPC/U1-C. SNRPC/U1-C interacts with U1 snRNA and the 5' splice-site region of the pre-mRNA. Interacts (via N-terminus) with TIA1 (via C-terminus); thereby promoting spliceosomal U1 snRNP recruitment to 5' splice sites.</text>
</comment>
<evidence type="ECO:0000256" key="2">
    <source>
        <dbReference type="ARBA" id="ARBA00022723"/>
    </source>
</evidence>
<feature type="compositionally biased region" description="Pro residues" evidence="10">
    <location>
        <begin position="201"/>
        <end position="221"/>
    </location>
</feature>
<comment type="subunit">
    <text evidence="9">U1 snRNP is composed of the 7 core Sm proteins B/B', D1, D2, D3, E, F and G that assemble in a heptameric protein ring on the Sm site of the small nuclear RNA to form the core snRNP, and at least 3 U1 snRNP-specific proteins U1-70K, U1-A and U1-C. U1-C interacts with U1 snRNA and the 5' splice-site region of the pre-mRNA.</text>
</comment>
<reference evidence="12" key="1">
    <citation type="journal article" date="2020" name="Fungal Divers.">
        <title>Resolving the Mortierellaceae phylogeny through synthesis of multi-gene phylogenetics and phylogenomics.</title>
        <authorList>
            <person name="Vandepol N."/>
            <person name="Liber J."/>
            <person name="Desiro A."/>
            <person name="Na H."/>
            <person name="Kennedy M."/>
            <person name="Barry K."/>
            <person name="Grigoriev I.V."/>
            <person name="Miller A.N."/>
            <person name="O'Donnell K."/>
            <person name="Stajich J.E."/>
            <person name="Bonito G."/>
        </authorList>
    </citation>
    <scope>NUCLEOTIDE SEQUENCE</scope>
    <source>
        <strain evidence="12">NVP60</strain>
    </source>
</reference>
<organism evidence="12 13">
    <name type="scientific">Linnemannia gamsii</name>
    <dbReference type="NCBI Taxonomy" id="64522"/>
    <lineage>
        <taxon>Eukaryota</taxon>
        <taxon>Fungi</taxon>
        <taxon>Fungi incertae sedis</taxon>
        <taxon>Mucoromycota</taxon>
        <taxon>Mortierellomycotina</taxon>
        <taxon>Mortierellomycetes</taxon>
        <taxon>Mortierellales</taxon>
        <taxon>Mortierellaceae</taxon>
        <taxon>Linnemannia</taxon>
    </lineage>
</organism>
<feature type="compositionally biased region" description="Pro residues" evidence="10">
    <location>
        <begin position="153"/>
        <end position="190"/>
    </location>
</feature>
<evidence type="ECO:0000256" key="10">
    <source>
        <dbReference type="SAM" id="MobiDB-lite"/>
    </source>
</evidence>
<dbReference type="InterPro" id="IPR017340">
    <property type="entry name" value="U1_snRNP-C"/>
</dbReference>
<evidence type="ECO:0000256" key="6">
    <source>
        <dbReference type="ARBA" id="ARBA00023242"/>
    </source>
</evidence>
<sequence>MPKYYCDYCDIFLTHDSSSVRKAHNAGRNHLINVRTYYNELSQQTTQDVLNTITKAYADSGAAMPAKYSGYPQPFPVPGGGFNPYGRPNSFPGMPPGMPGMPGMPPLRLGLDGPNGLPPRPPPPMFLRPGAGPPPPGVPGLPGAPSMGLPPGMGGPPPPGTAGAPFPPPGFPAGAPFPPPGMPPFMPPPGASGAPPGTAAPFPPGQFPPPHFAPGSIPPPSSAAGAGPVMNSDRKRRLEEGRD</sequence>
<keyword evidence="5 9" id="KW-0694">RNA-binding</keyword>
<evidence type="ECO:0000256" key="8">
    <source>
        <dbReference type="ARBA" id="ARBA00046357"/>
    </source>
</evidence>
<evidence type="ECO:0000256" key="5">
    <source>
        <dbReference type="ARBA" id="ARBA00022884"/>
    </source>
</evidence>
<dbReference type="EMBL" id="JAAAIN010002390">
    <property type="protein sequence ID" value="KAG0293726.1"/>
    <property type="molecule type" value="Genomic_DNA"/>
</dbReference>
<dbReference type="OrthoDB" id="76567at2759"/>